<comment type="caution">
    <text evidence="2">The sequence shown here is derived from an EMBL/GenBank/DDBJ whole genome shotgun (WGS) entry which is preliminary data.</text>
</comment>
<evidence type="ECO:0000259" key="1">
    <source>
        <dbReference type="Pfam" id="PF00535"/>
    </source>
</evidence>
<dbReference type="AlphaFoldDB" id="A0A2W4TUQ8"/>
<evidence type="ECO:0000313" key="3">
    <source>
        <dbReference type="Proteomes" id="UP000249354"/>
    </source>
</evidence>
<dbReference type="CDD" id="cd00761">
    <property type="entry name" value="Glyco_tranf_GTA_type"/>
    <property type="match status" value="1"/>
</dbReference>
<sequence length="327" mass="36972">MPNISVIIPTYNCQQYLTQAIESAIAQEVSEIIVVDDGSADDTRSVVDTFSQLNFQPELRYIYQPNQGVCAARNHGIRVAQGDLVAFLDADDWYLPHKLARQASLFADDPDLGIVQSGWQRVTESEQFIAAVRPWEVAPELTLANWLRYKPVLPSALMIRKHWLVKVGGFDPEFQAAEDVELISRLAVGGCRAAWLKEVAVSYRQRSGSAMGNGLIQARDLAKFLDKFFQQPNLPAAAQLLESSVRYHTLVWAAWYLQSTGYRLEMADYLQRSWHYSPYLPTEALAHWIESFDSFSRAAGSPIDIGALLDSSDWQKLVRWLLLQKHL</sequence>
<evidence type="ECO:0000313" key="2">
    <source>
        <dbReference type="EMBL" id="PZO08609.1"/>
    </source>
</evidence>
<name>A0A2W4TUQ8_9CYAN</name>
<protein>
    <submittedName>
        <fullName evidence="2">Glycosyl transferase</fullName>
    </submittedName>
</protein>
<dbReference type="Proteomes" id="UP000249354">
    <property type="component" value="Unassembled WGS sequence"/>
</dbReference>
<dbReference type="Gene3D" id="3.90.550.10">
    <property type="entry name" value="Spore Coat Polysaccharide Biosynthesis Protein SpsA, Chain A"/>
    <property type="match status" value="1"/>
</dbReference>
<dbReference type="Pfam" id="PF00535">
    <property type="entry name" value="Glycos_transf_2"/>
    <property type="match status" value="1"/>
</dbReference>
<dbReference type="PANTHER" id="PTHR43685">
    <property type="entry name" value="GLYCOSYLTRANSFERASE"/>
    <property type="match status" value="1"/>
</dbReference>
<keyword evidence="2" id="KW-0808">Transferase</keyword>
<gene>
    <name evidence="2" type="ORF">DCF25_22125</name>
</gene>
<proteinExistence type="predicted"/>
<dbReference type="SUPFAM" id="SSF53448">
    <property type="entry name" value="Nucleotide-diphospho-sugar transferases"/>
    <property type="match status" value="1"/>
</dbReference>
<dbReference type="EMBL" id="QBMC01000272">
    <property type="protein sequence ID" value="PZO08609.1"/>
    <property type="molecule type" value="Genomic_DNA"/>
</dbReference>
<dbReference type="PANTHER" id="PTHR43685:SF2">
    <property type="entry name" value="GLYCOSYLTRANSFERASE 2-LIKE DOMAIN-CONTAINING PROTEIN"/>
    <property type="match status" value="1"/>
</dbReference>
<dbReference type="GO" id="GO:0016740">
    <property type="term" value="F:transferase activity"/>
    <property type="evidence" value="ECO:0007669"/>
    <property type="project" value="UniProtKB-KW"/>
</dbReference>
<feature type="domain" description="Glycosyltransferase 2-like" evidence="1">
    <location>
        <begin position="5"/>
        <end position="125"/>
    </location>
</feature>
<dbReference type="InterPro" id="IPR029044">
    <property type="entry name" value="Nucleotide-diphossugar_trans"/>
</dbReference>
<accession>A0A2W4TUQ8</accession>
<dbReference type="InterPro" id="IPR001173">
    <property type="entry name" value="Glyco_trans_2-like"/>
</dbReference>
<reference evidence="3" key="1">
    <citation type="submission" date="2018-04" db="EMBL/GenBank/DDBJ databases">
        <authorList>
            <person name="Cornet L."/>
        </authorList>
    </citation>
    <scope>NUCLEOTIDE SEQUENCE [LARGE SCALE GENOMIC DNA]</scope>
</reference>
<reference evidence="2 3" key="2">
    <citation type="submission" date="2018-06" db="EMBL/GenBank/DDBJ databases">
        <title>Metagenomic assembly of (sub)arctic Cyanobacteria and their associated microbiome from non-axenic cultures.</title>
        <authorList>
            <person name="Baurain D."/>
        </authorList>
    </citation>
    <scope>NUCLEOTIDE SEQUENCE [LARGE SCALE GENOMIC DNA]</scope>
    <source>
        <strain evidence="2">ULC129bin1</strain>
    </source>
</reference>
<dbReference type="InterPro" id="IPR050834">
    <property type="entry name" value="Glycosyltransf_2"/>
</dbReference>
<organism evidence="2 3">
    <name type="scientific">Leptolyngbya foveolarum</name>
    <dbReference type="NCBI Taxonomy" id="47253"/>
    <lineage>
        <taxon>Bacteria</taxon>
        <taxon>Bacillati</taxon>
        <taxon>Cyanobacteriota</taxon>
        <taxon>Cyanophyceae</taxon>
        <taxon>Leptolyngbyales</taxon>
        <taxon>Leptolyngbyaceae</taxon>
        <taxon>Leptolyngbya group</taxon>
        <taxon>Leptolyngbya</taxon>
    </lineage>
</organism>